<dbReference type="InterPro" id="IPR025357">
    <property type="entry name" value="DUF4261"/>
</dbReference>
<dbReference type="RefSeq" id="WP_309956410.1">
    <property type="nucleotide sequence ID" value="NZ_CP136414.1"/>
</dbReference>
<dbReference type="Pfam" id="PF14080">
    <property type="entry name" value="DUF4261"/>
    <property type="match status" value="1"/>
</dbReference>
<protein>
    <recommendedName>
        <fullName evidence="1">DUF4261 domain-containing protein</fullName>
    </recommendedName>
</protein>
<proteinExistence type="predicted"/>
<dbReference type="EMBL" id="JAVDUJ010000001">
    <property type="protein sequence ID" value="MDR6939608.1"/>
    <property type="molecule type" value="Genomic_DNA"/>
</dbReference>
<keyword evidence="3" id="KW-1185">Reference proteome</keyword>
<sequence length="281" mass="30392">MEQLGISAIHPSAPEVLSVVALFNAPIDLAAAIVRLREIWSIKADGSWQHVVADPNEPNVVSGDLYQFQEQGVTALLSPISGALQVPGGGKLPDHVFHLPITLYAPADAAQAGVLAGEDADNDGISQQIPEVKRRKRMVSAHILLTEILDALMRESAAVGVFRSELGVVQPPQMITELAESLTQGRVPLPLWVNIRTQNAGLSFGRTLGLPLFGHLDLEVRESLRNPDEIYLLLADIANYLITSNTYLLPGQTLGSSQGEKLAITQELSPFDQNAVIRVMY</sequence>
<reference evidence="2 3" key="1">
    <citation type="submission" date="2023-07" db="EMBL/GenBank/DDBJ databases">
        <title>Sequencing the genomes of 1000 actinobacteria strains.</title>
        <authorList>
            <person name="Klenk H.-P."/>
        </authorList>
    </citation>
    <scope>NUCLEOTIDE SEQUENCE [LARGE SCALE GENOMIC DNA]</scope>
    <source>
        <strain evidence="2 3">DSM 15539</strain>
    </source>
</reference>
<evidence type="ECO:0000313" key="2">
    <source>
        <dbReference type="EMBL" id="MDR6939608.1"/>
    </source>
</evidence>
<accession>A0ABU1T2K9</accession>
<feature type="domain" description="DUF4261" evidence="1">
    <location>
        <begin position="206"/>
        <end position="279"/>
    </location>
</feature>
<organism evidence="2 3">
    <name type="scientific">Arcanobacterium hippocoleae</name>
    <dbReference type="NCBI Taxonomy" id="149017"/>
    <lineage>
        <taxon>Bacteria</taxon>
        <taxon>Bacillati</taxon>
        <taxon>Actinomycetota</taxon>
        <taxon>Actinomycetes</taxon>
        <taxon>Actinomycetales</taxon>
        <taxon>Actinomycetaceae</taxon>
        <taxon>Arcanobacterium</taxon>
    </lineage>
</organism>
<name>A0ABU1T2K9_9ACTO</name>
<evidence type="ECO:0000313" key="3">
    <source>
        <dbReference type="Proteomes" id="UP001266099"/>
    </source>
</evidence>
<comment type="caution">
    <text evidence="2">The sequence shown here is derived from an EMBL/GenBank/DDBJ whole genome shotgun (WGS) entry which is preliminary data.</text>
</comment>
<evidence type="ECO:0000259" key="1">
    <source>
        <dbReference type="Pfam" id="PF14080"/>
    </source>
</evidence>
<dbReference type="Proteomes" id="UP001266099">
    <property type="component" value="Unassembled WGS sequence"/>
</dbReference>
<gene>
    <name evidence="2" type="ORF">J2S36_001151</name>
</gene>